<keyword evidence="2" id="KW-1185">Reference proteome</keyword>
<sequence length="63" mass="7010">MHRYPSLRKPNARVGIGRARLGWSNVVRAYAKEGPIFGFPVTLSFAKSDLQATLQPCSRPILL</sequence>
<reference evidence="1 2" key="1">
    <citation type="submission" date="2017-06" db="EMBL/GenBank/DDBJ databases">
        <title>Description of Rhodopirellula bahusiensis sp. nov.</title>
        <authorList>
            <person name="Kizina J."/>
            <person name="Harder J."/>
        </authorList>
    </citation>
    <scope>NUCLEOTIDE SEQUENCE [LARGE SCALE GENOMIC DNA]</scope>
    <source>
        <strain evidence="1 2">SWK21</strain>
    </source>
</reference>
<name>A0A2G1WBY7_9BACT</name>
<evidence type="ECO:0000313" key="2">
    <source>
        <dbReference type="Proteomes" id="UP000225740"/>
    </source>
</evidence>
<proteinExistence type="predicted"/>
<gene>
    <name evidence="1" type="ORF">CEE69_03825</name>
</gene>
<comment type="caution">
    <text evidence="1">The sequence shown here is derived from an EMBL/GenBank/DDBJ whole genome shotgun (WGS) entry which is preliminary data.</text>
</comment>
<accession>A0A2G1WBY7</accession>
<dbReference type="AlphaFoldDB" id="A0A2G1WBY7"/>
<evidence type="ECO:0000313" key="1">
    <source>
        <dbReference type="EMBL" id="PHQ36516.1"/>
    </source>
</evidence>
<protein>
    <submittedName>
        <fullName evidence="1">Uncharacterized protein</fullName>
    </submittedName>
</protein>
<dbReference type="Proteomes" id="UP000225740">
    <property type="component" value="Unassembled WGS sequence"/>
</dbReference>
<organism evidence="1 2">
    <name type="scientific">Rhodopirellula bahusiensis</name>
    <dbReference type="NCBI Taxonomy" id="2014065"/>
    <lineage>
        <taxon>Bacteria</taxon>
        <taxon>Pseudomonadati</taxon>
        <taxon>Planctomycetota</taxon>
        <taxon>Planctomycetia</taxon>
        <taxon>Pirellulales</taxon>
        <taxon>Pirellulaceae</taxon>
        <taxon>Rhodopirellula</taxon>
    </lineage>
</organism>
<dbReference type="EMBL" id="NIZW01000002">
    <property type="protein sequence ID" value="PHQ36516.1"/>
    <property type="molecule type" value="Genomic_DNA"/>
</dbReference>